<organism evidence="1 2">
    <name type="scientific">Pseudoalteromonas gelatinilytica</name>
    <dbReference type="NCBI Taxonomy" id="1703256"/>
    <lineage>
        <taxon>Bacteria</taxon>
        <taxon>Pseudomonadati</taxon>
        <taxon>Pseudomonadota</taxon>
        <taxon>Gammaproteobacteria</taxon>
        <taxon>Alteromonadales</taxon>
        <taxon>Pseudoalteromonadaceae</taxon>
        <taxon>Pseudoalteromonas</taxon>
    </lineage>
</organism>
<dbReference type="AlphaFoldDB" id="A0A3A3EF37"/>
<dbReference type="EMBL" id="QYSE01000005">
    <property type="protein sequence ID" value="RJF33655.1"/>
    <property type="molecule type" value="Genomic_DNA"/>
</dbReference>
<proteinExistence type="predicted"/>
<protein>
    <recommendedName>
        <fullName evidence="3">DNA-binding protein</fullName>
    </recommendedName>
</protein>
<name>A0A3A3EF37_9GAMM</name>
<gene>
    <name evidence="1" type="ORF">D4741_17030</name>
</gene>
<dbReference type="Proteomes" id="UP000265938">
    <property type="component" value="Unassembled WGS sequence"/>
</dbReference>
<evidence type="ECO:0008006" key="3">
    <source>
        <dbReference type="Google" id="ProtNLM"/>
    </source>
</evidence>
<evidence type="ECO:0000313" key="2">
    <source>
        <dbReference type="Proteomes" id="UP000265938"/>
    </source>
</evidence>
<comment type="caution">
    <text evidence="1">The sequence shown here is derived from an EMBL/GenBank/DDBJ whole genome shotgun (WGS) entry which is preliminary data.</text>
</comment>
<evidence type="ECO:0000313" key="1">
    <source>
        <dbReference type="EMBL" id="RJF33655.1"/>
    </source>
</evidence>
<sequence length="79" mass="8973">MQSTSTYLTTSELSKLIKYDCRTIREQLKDSVLLEGVHYIRPFGGRKILYDWGAIQRDMCKFSLQAMAIPMSNGGICHG</sequence>
<dbReference type="RefSeq" id="WP_119853811.1">
    <property type="nucleotide sequence ID" value="NZ_QYSE01000005.1"/>
</dbReference>
<reference evidence="1 2" key="1">
    <citation type="submission" date="2018-09" db="EMBL/GenBank/DDBJ databases">
        <title>Identification of marine bacteria producing industrial enzymes.</title>
        <authorList>
            <person name="Cheng T.H."/>
            <person name="Saidin J."/>
            <person name="Muhd D.D."/>
            <person name="Isa M.N.M."/>
            <person name="Bakar M.F.A."/>
            <person name="Ismail N."/>
        </authorList>
    </citation>
    <scope>NUCLEOTIDE SEQUENCE [LARGE SCALE GENOMIC DNA]</scope>
    <source>
        <strain evidence="1 2">MNAD 1.6</strain>
    </source>
</reference>
<accession>A0A3A3EF37</accession>